<accession>A0A316W8W0</accession>
<dbReference type="InParanoid" id="A0A316W8W0"/>
<dbReference type="GO" id="GO:0007076">
    <property type="term" value="P:mitotic chromosome condensation"/>
    <property type="evidence" value="ECO:0007669"/>
    <property type="project" value="TreeGrafter"/>
</dbReference>
<dbReference type="RefSeq" id="XP_025371633.1">
    <property type="nucleotide sequence ID" value="XM_025513320.1"/>
</dbReference>
<dbReference type="GO" id="GO:0000793">
    <property type="term" value="C:condensed chromosome"/>
    <property type="evidence" value="ECO:0007669"/>
    <property type="project" value="TreeGrafter"/>
</dbReference>
<feature type="region of interest" description="Disordered" evidence="2">
    <location>
        <begin position="298"/>
        <end position="336"/>
    </location>
</feature>
<feature type="compositionally biased region" description="Low complexity" evidence="2">
    <location>
        <begin position="40"/>
        <end position="63"/>
    </location>
</feature>
<dbReference type="EMBL" id="KZ819361">
    <property type="protein sequence ID" value="PWN44473.1"/>
    <property type="molecule type" value="Genomic_DNA"/>
</dbReference>
<dbReference type="SUPFAM" id="SSF57997">
    <property type="entry name" value="Tropomyosin"/>
    <property type="match status" value="1"/>
</dbReference>
<evidence type="ECO:0000313" key="3">
    <source>
        <dbReference type="EMBL" id="PWN44473.1"/>
    </source>
</evidence>
<keyword evidence="4" id="KW-1185">Reference proteome</keyword>
<dbReference type="PANTHER" id="PTHR43941">
    <property type="entry name" value="STRUCTURAL MAINTENANCE OF CHROMOSOMES PROTEIN 2"/>
    <property type="match status" value="1"/>
</dbReference>
<feature type="compositionally biased region" description="Basic and acidic residues" evidence="2">
    <location>
        <begin position="302"/>
        <end position="336"/>
    </location>
</feature>
<dbReference type="GO" id="GO:0000785">
    <property type="term" value="C:chromatin"/>
    <property type="evidence" value="ECO:0007669"/>
    <property type="project" value="TreeGrafter"/>
</dbReference>
<name>A0A316W8W0_9BASI</name>
<dbReference type="PANTHER" id="PTHR43941:SF1">
    <property type="entry name" value="STRUCTURAL MAINTENANCE OF CHROMOSOMES PROTEIN 2"/>
    <property type="match status" value="1"/>
</dbReference>
<keyword evidence="1" id="KW-0175">Coiled coil</keyword>
<feature type="coiled-coil region" evidence="1">
    <location>
        <begin position="1046"/>
        <end position="1137"/>
    </location>
</feature>
<evidence type="ECO:0000256" key="1">
    <source>
        <dbReference type="SAM" id="Coils"/>
    </source>
</evidence>
<feature type="coiled-coil region" evidence="1">
    <location>
        <begin position="474"/>
        <end position="888"/>
    </location>
</feature>
<reference evidence="3 4" key="1">
    <citation type="journal article" date="2018" name="Mol. Biol. Evol.">
        <title>Broad Genomic Sampling Reveals a Smut Pathogenic Ancestry of the Fungal Clade Ustilaginomycotina.</title>
        <authorList>
            <person name="Kijpornyongpan T."/>
            <person name="Mondo S.J."/>
            <person name="Barry K."/>
            <person name="Sandor L."/>
            <person name="Lee J."/>
            <person name="Lipzen A."/>
            <person name="Pangilinan J."/>
            <person name="LaButti K."/>
            <person name="Hainaut M."/>
            <person name="Henrissat B."/>
            <person name="Grigoriev I.V."/>
            <person name="Spatafora J.W."/>
            <person name="Aime M.C."/>
        </authorList>
    </citation>
    <scope>NUCLEOTIDE SEQUENCE [LARGE SCALE GENOMIC DNA]</scope>
    <source>
        <strain evidence="3 4">MCA 4658</strain>
    </source>
</reference>
<dbReference type="GO" id="GO:0000796">
    <property type="term" value="C:condensin complex"/>
    <property type="evidence" value="ECO:0007669"/>
    <property type="project" value="TreeGrafter"/>
</dbReference>
<feature type="compositionally biased region" description="Basic and acidic residues" evidence="2">
    <location>
        <begin position="117"/>
        <end position="132"/>
    </location>
</feature>
<dbReference type="OrthoDB" id="10255000at2759"/>
<evidence type="ECO:0000256" key="2">
    <source>
        <dbReference type="SAM" id="MobiDB-lite"/>
    </source>
</evidence>
<feature type="region of interest" description="Disordered" evidence="2">
    <location>
        <begin position="1"/>
        <end position="134"/>
    </location>
</feature>
<protein>
    <recommendedName>
        <fullName evidence="5">Centrosomin N-terminal motif 1 domain-containing protein</fullName>
    </recommendedName>
</protein>
<feature type="coiled-coil region" evidence="1">
    <location>
        <begin position="208"/>
        <end position="235"/>
    </location>
</feature>
<evidence type="ECO:0000313" key="4">
    <source>
        <dbReference type="Proteomes" id="UP000245783"/>
    </source>
</evidence>
<dbReference type="GeneID" id="37035190"/>
<gene>
    <name evidence="3" type="ORF">IE81DRAFT_321374</name>
</gene>
<dbReference type="STRING" id="1522189.A0A316W8W0"/>
<proteinExistence type="predicted"/>
<dbReference type="Gene3D" id="1.10.287.1490">
    <property type="match status" value="4"/>
</dbReference>
<sequence length="1158" mass="130779">MGDRFAALAGYAGDETVATDYNRTGPGGLTMAGLDTTDDSSIAPAARSKPSSSAPRPLSPRKSNVPTNAPSAIGKPVAGARTASGSNVKASRVPLRNDSATEPSTPQAAIDRRAHKSRVEIPATDRKQDPRRLQGIRIVDGEDSVAPYGEVDDTGILEDSDADFIRAQQDLSRANETSLANGASLEESAIGLTEAQAEKARRAAGLSMKVATERNDQLTKENNDLKIEVDLLRQRYKHSDNDVMQQLVSITQEHRRLQARLAKQDQFIREAGPELAAYKKLQKRIGKEDPVALRAEAQRAQAEAEEHRSAREALEEELADVRNQSEEAKADLEAERQDHQSELYTRQQEIADLEDQIEQLQERAETHGRTNAEVEEIREQLDALQAENKALTMELDQLQAKNSDLEGRVDDLDAENADLAKMEGELQRELDQVQRRLADVVDERGADEQHHQQQIVDEVGAATQALKFQYEADINALRDEGNAEKVRVEELEATLDDYEHRMDEQLERIEHLELENQNTAKALAESEAELDELLREKSELESLLATKETQLNNTESARQAAESYLEEKTHQLQQSDAELSEAAGRLSNAEERIERLSADLDEARHDTDELLQNFGEERDRYVRKIQALRERLEDRDRQIEALQAQADTTQHDMNNGAEERAVLAHRVEQLEEERDDLREETAKLHAKLEDMLSDLRTEEQEREDEAQKHANAMEDLQDQHRRFVDEKEADISSIEAELESSKKALQTCKADLETLQSVLRSKEMESDRLGKTHSTDRHSLELEIDRLKRDLTNCESDLERSRKDLDRREDALRDKEAQLSQLHADIRTLNDRVAKESSGKSSLDEKLESKERAIAAIQAELDDARVRVTQLEEELNDGERSMMQDQQQIRNQLTERNTLLLNVYQFMGKILSADRLGGASGPRKSGANDSKPFTNFAVFHDNLTTRMHRLSDIQGSFAERVKTIEGKFTEQFSALKRQQDSKFRQLDRCEVSIKTASDKSNAWRARMVAKQSELDLAKTTAAELQTQLSSFKTRSNLASTGENSKMSDLTSRAMIAERKLKKAQDDLHQCNERLVEEKKKSAEDQGNSSAQIKELKMRYKKLEERLKSERQGAKERVSELEAEMKRLKQQELAGTQKRRVNVGNLHDALKGAGAQDTS</sequence>
<dbReference type="GO" id="GO:0003682">
    <property type="term" value="F:chromatin binding"/>
    <property type="evidence" value="ECO:0007669"/>
    <property type="project" value="TreeGrafter"/>
</dbReference>
<dbReference type="AlphaFoldDB" id="A0A316W8W0"/>
<dbReference type="Proteomes" id="UP000245783">
    <property type="component" value="Unassembled WGS sequence"/>
</dbReference>
<feature type="compositionally biased region" description="Polar residues" evidence="2">
    <location>
        <begin position="98"/>
        <end position="107"/>
    </location>
</feature>
<evidence type="ECO:0008006" key="5">
    <source>
        <dbReference type="Google" id="ProtNLM"/>
    </source>
</evidence>
<organism evidence="3 4">
    <name type="scientific">Ceraceosorus guamensis</name>
    <dbReference type="NCBI Taxonomy" id="1522189"/>
    <lineage>
        <taxon>Eukaryota</taxon>
        <taxon>Fungi</taxon>
        <taxon>Dikarya</taxon>
        <taxon>Basidiomycota</taxon>
        <taxon>Ustilaginomycotina</taxon>
        <taxon>Exobasidiomycetes</taxon>
        <taxon>Ceraceosorales</taxon>
        <taxon>Ceraceosoraceae</taxon>
        <taxon>Ceraceosorus</taxon>
    </lineage>
</organism>